<protein>
    <recommendedName>
        <fullName evidence="1">Beta-lactamase-like ARB-00930-like C-terminal domain-containing protein</fullName>
    </recommendedName>
</protein>
<dbReference type="InterPro" id="IPR058664">
    <property type="entry name" value="ARB_00930-like_C"/>
</dbReference>
<dbReference type="STRING" id="658429.L8G613"/>
<feature type="domain" description="Beta-lactamase-like ARB-00930-like C-terminal" evidence="1">
    <location>
        <begin position="2"/>
        <end position="79"/>
    </location>
</feature>
<name>L8G613_PSED2</name>
<gene>
    <name evidence="2" type="ORF">GMDG_02551</name>
</gene>
<evidence type="ECO:0000313" key="3">
    <source>
        <dbReference type="Proteomes" id="UP000011064"/>
    </source>
</evidence>
<dbReference type="AlphaFoldDB" id="L8G613"/>
<dbReference type="OrthoDB" id="10250282at2759"/>
<reference evidence="3" key="1">
    <citation type="submission" date="2010-09" db="EMBL/GenBank/DDBJ databases">
        <title>The genome sequence of Geomyces destructans 20631-21.</title>
        <authorList>
            <consortium name="The Broad Institute Genome Sequencing Platform"/>
            <person name="Cuomo C.A."/>
            <person name="Blehert D.S."/>
            <person name="Lorch J.M."/>
            <person name="Young S.K."/>
            <person name="Zeng Q."/>
            <person name="Gargeya S."/>
            <person name="Fitzgerald M."/>
            <person name="Haas B."/>
            <person name="Abouelleil A."/>
            <person name="Alvarado L."/>
            <person name="Arachchi H.M."/>
            <person name="Berlin A."/>
            <person name="Brown A."/>
            <person name="Chapman S.B."/>
            <person name="Chen Z."/>
            <person name="Dunbar C."/>
            <person name="Freedman E."/>
            <person name="Gearin G."/>
            <person name="Gellesch M."/>
            <person name="Goldberg J."/>
            <person name="Griggs A."/>
            <person name="Gujja S."/>
            <person name="Heiman D."/>
            <person name="Howarth C."/>
            <person name="Larson L."/>
            <person name="Lui A."/>
            <person name="MacDonald P.J.P."/>
            <person name="Montmayeur A."/>
            <person name="Murphy C."/>
            <person name="Neiman D."/>
            <person name="Pearson M."/>
            <person name="Priest M."/>
            <person name="Roberts A."/>
            <person name="Saif S."/>
            <person name="Shea T."/>
            <person name="Shenoy N."/>
            <person name="Sisk P."/>
            <person name="Stolte C."/>
            <person name="Sykes S."/>
            <person name="Wortman J."/>
            <person name="Nusbaum C."/>
            <person name="Birren B."/>
        </authorList>
    </citation>
    <scope>NUCLEOTIDE SEQUENCE [LARGE SCALE GENOMIC DNA]</scope>
    <source>
        <strain evidence="3">ATCC MYA-4855 / 20631-21</strain>
    </source>
</reference>
<dbReference type="InParanoid" id="L8G613"/>
<evidence type="ECO:0000313" key="2">
    <source>
        <dbReference type="EMBL" id="ELR07416.1"/>
    </source>
</evidence>
<dbReference type="Proteomes" id="UP000011064">
    <property type="component" value="Unassembled WGS sequence"/>
</dbReference>
<organism evidence="2 3">
    <name type="scientific">Pseudogymnoascus destructans (strain ATCC MYA-4855 / 20631-21)</name>
    <name type="common">Bat white-nose syndrome fungus</name>
    <name type="synonym">Geomyces destructans</name>
    <dbReference type="NCBI Taxonomy" id="658429"/>
    <lineage>
        <taxon>Eukaryota</taxon>
        <taxon>Fungi</taxon>
        <taxon>Dikarya</taxon>
        <taxon>Ascomycota</taxon>
        <taxon>Pezizomycotina</taxon>
        <taxon>Leotiomycetes</taxon>
        <taxon>Thelebolales</taxon>
        <taxon>Thelebolaceae</taxon>
        <taxon>Pseudogymnoascus</taxon>
    </lineage>
</organism>
<dbReference type="HOGENOM" id="CLU_2134620_0_0_1"/>
<dbReference type="Pfam" id="PF26335">
    <property type="entry name" value="ARB_00930_C"/>
    <property type="match status" value="1"/>
</dbReference>
<dbReference type="VEuPathDB" id="FungiDB:GMDG_02551"/>
<evidence type="ECO:0000259" key="1">
    <source>
        <dbReference type="Pfam" id="PF26335"/>
    </source>
</evidence>
<keyword evidence="3" id="KW-1185">Reference proteome</keyword>
<sequence length="113" mass="12148">MYAGTYQCAGSNDTLVISVDANPGLLVTQFLINGTDAAKGFLAMGDQIRLTPSGLVSKGGARIGLRSVLTRKPIPEGAFYPRLYALKKKLDPYGLFYAPTAVGSEDWYVTDQI</sequence>
<accession>L8G613</accession>
<proteinExistence type="predicted"/>
<dbReference type="EMBL" id="GL573204">
    <property type="protein sequence ID" value="ELR07416.1"/>
    <property type="molecule type" value="Genomic_DNA"/>
</dbReference>